<comment type="caution">
    <text evidence="1">The sequence shown here is derived from an EMBL/GenBank/DDBJ whole genome shotgun (WGS) entry which is preliminary data.</text>
</comment>
<sequence>MDAFNKALGLKDEDRLANDACRHSVLRTKRCRRRQLVSGGECAGRNLLTNVIRELRPLRFGGHLVSLVCTAI</sequence>
<accession>A0A495JFG9</accession>
<gene>
    <name evidence="1" type="ORF">BDK92_1397</name>
</gene>
<reference evidence="1 2" key="1">
    <citation type="submission" date="2018-10" db="EMBL/GenBank/DDBJ databases">
        <title>Sequencing the genomes of 1000 actinobacteria strains.</title>
        <authorList>
            <person name="Klenk H.-P."/>
        </authorList>
    </citation>
    <scope>NUCLEOTIDE SEQUENCE [LARGE SCALE GENOMIC DNA]</scope>
    <source>
        <strain evidence="1 2">DSM 45175</strain>
    </source>
</reference>
<protein>
    <submittedName>
        <fullName evidence="1">Uncharacterized protein</fullName>
    </submittedName>
</protein>
<dbReference type="EMBL" id="RBKT01000001">
    <property type="protein sequence ID" value="RKR87124.1"/>
    <property type="molecule type" value="Genomic_DNA"/>
</dbReference>
<name>A0A495JFG9_9ACTN</name>
<keyword evidence="2" id="KW-1185">Reference proteome</keyword>
<organism evidence="1 2">
    <name type="scientific">Micromonospora pisi</name>
    <dbReference type="NCBI Taxonomy" id="589240"/>
    <lineage>
        <taxon>Bacteria</taxon>
        <taxon>Bacillati</taxon>
        <taxon>Actinomycetota</taxon>
        <taxon>Actinomycetes</taxon>
        <taxon>Micromonosporales</taxon>
        <taxon>Micromonosporaceae</taxon>
        <taxon>Micromonospora</taxon>
    </lineage>
</organism>
<dbReference type="Proteomes" id="UP000277671">
    <property type="component" value="Unassembled WGS sequence"/>
</dbReference>
<proteinExistence type="predicted"/>
<evidence type="ECO:0000313" key="1">
    <source>
        <dbReference type="EMBL" id="RKR87124.1"/>
    </source>
</evidence>
<evidence type="ECO:0000313" key="2">
    <source>
        <dbReference type="Proteomes" id="UP000277671"/>
    </source>
</evidence>
<dbReference type="AlphaFoldDB" id="A0A495JFG9"/>